<keyword evidence="2" id="KW-0812">Transmembrane</keyword>
<feature type="compositionally biased region" description="Polar residues" evidence="1">
    <location>
        <begin position="208"/>
        <end position="217"/>
    </location>
</feature>
<reference evidence="3" key="1">
    <citation type="journal article" date="2017" name="Nature">
        <title>The genome of Chenopodium quinoa.</title>
        <authorList>
            <person name="Jarvis D.E."/>
            <person name="Ho Y.S."/>
            <person name="Lightfoot D.J."/>
            <person name="Schmoeckel S.M."/>
            <person name="Li B."/>
            <person name="Borm T.J.A."/>
            <person name="Ohyanagi H."/>
            <person name="Mineta K."/>
            <person name="Michell C.T."/>
            <person name="Saber N."/>
            <person name="Kharbatia N.M."/>
            <person name="Rupper R.R."/>
            <person name="Sharp A.R."/>
            <person name="Dally N."/>
            <person name="Boughton B.A."/>
            <person name="Woo Y.H."/>
            <person name="Gao G."/>
            <person name="Schijlen E.G.W.M."/>
            <person name="Guo X."/>
            <person name="Momin A.A."/>
            <person name="Negrao S."/>
            <person name="Al-Babili S."/>
            <person name="Gehring C."/>
            <person name="Roessner U."/>
            <person name="Jung C."/>
            <person name="Murphy K."/>
            <person name="Arold S.T."/>
            <person name="Gojobori T."/>
            <person name="van der Linden C.G."/>
            <person name="van Loo E.N."/>
            <person name="Jellen E.N."/>
            <person name="Maughan P.J."/>
            <person name="Tester M."/>
        </authorList>
    </citation>
    <scope>NUCLEOTIDE SEQUENCE [LARGE SCALE GENOMIC DNA]</scope>
    <source>
        <strain evidence="3">cv. PI 614886</strain>
    </source>
</reference>
<sequence>MGGGGAMRAAAKVAGIGVMTGGFRASAAAETQVNLAARKSVRPVSSGLSSSTGGLTVEETVQKPVWEIDDWEFAGGEDEFVVDRVDSGQPRLVFGPVPTIEETKEATSELKDALDQVYLSSPKSLGSVDSFPSFHETKACITQESRLPKSAMQAFRLLKESPAAQTVVASIACDPNVWTAVMQNPILVEYLESEKKATLFESPEFENQESPKSSVNSPDYDDNEKPDGLMALLENVKLTVVDMVQNLTDMVQSWFAVPEVDKRAGYTDDSSRTYLAGGSFMALAMMVIMVVVMKRG</sequence>
<keyword evidence="4" id="KW-1185">Reference proteome</keyword>
<dbReference type="KEGG" id="cqi:110693165"/>
<feature type="region of interest" description="Disordered" evidence="1">
    <location>
        <begin position="201"/>
        <end position="226"/>
    </location>
</feature>
<dbReference type="Proteomes" id="UP000596660">
    <property type="component" value="Unplaced"/>
</dbReference>
<organism evidence="3 4">
    <name type="scientific">Chenopodium quinoa</name>
    <name type="common">Quinoa</name>
    <dbReference type="NCBI Taxonomy" id="63459"/>
    <lineage>
        <taxon>Eukaryota</taxon>
        <taxon>Viridiplantae</taxon>
        <taxon>Streptophyta</taxon>
        <taxon>Embryophyta</taxon>
        <taxon>Tracheophyta</taxon>
        <taxon>Spermatophyta</taxon>
        <taxon>Magnoliopsida</taxon>
        <taxon>eudicotyledons</taxon>
        <taxon>Gunneridae</taxon>
        <taxon>Pentapetalae</taxon>
        <taxon>Caryophyllales</taxon>
        <taxon>Chenopodiaceae</taxon>
        <taxon>Chenopodioideae</taxon>
        <taxon>Atripliceae</taxon>
        <taxon>Chenopodium</taxon>
    </lineage>
</organism>
<accession>A0A803MH20</accession>
<dbReference type="AlphaFoldDB" id="A0A803MH20"/>
<dbReference type="PANTHER" id="PTHR33625:SF4">
    <property type="entry name" value="OS08G0179900 PROTEIN"/>
    <property type="match status" value="1"/>
</dbReference>
<feature type="transmembrane region" description="Helical" evidence="2">
    <location>
        <begin position="274"/>
        <end position="293"/>
    </location>
</feature>
<evidence type="ECO:0000256" key="1">
    <source>
        <dbReference type="SAM" id="MobiDB-lite"/>
    </source>
</evidence>
<dbReference type="Gramene" id="AUR62029272-RA">
    <property type="protein sequence ID" value="AUR62029272-RA:cds"/>
    <property type="gene ID" value="AUR62029272"/>
</dbReference>
<gene>
    <name evidence="3" type="primary">LOC110693165</name>
</gene>
<dbReference type="PANTHER" id="PTHR33625">
    <property type="entry name" value="OS08G0179900 PROTEIN"/>
    <property type="match status" value="1"/>
</dbReference>
<dbReference type="OMA" id="HAFQAFE"/>
<reference evidence="3" key="2">
    <citation type="submission" date="2021-03" db="UniProtKB">
        <authorList>
            <consortium name="EnsemblPlants"/>
        </authorList>
    </citation>
    <scope>IDENTIFICATION</scope>
</reference>
<keyword evidence="2" id="KW-1133">Transmembrane helix</keyword>
<evidence type="ECO:0000313" key="3">
    <source>
        <dbReference type="EnsemblPlants" id="AUR62029272-RA:cds"/>
    </source>
</evidence>
<proteinExistence type="predicted"/>
<name>A0A803MH20_CHEQI</name>
<keyword evidence="2" id="KW-0472">Membrane</keyword>
<protein>
    <submittedName>
        <fullName evidence="3">Uncharacterized protein</fullName>
    </submittedName>
</protein>
<evidence type="ECO:0000256" key="2">
    <source>
        <dbReference type="SAM" id="Phobius"/>
    </source>
</evidence>
<dbReference type="EnsemblPlants" id="AUR62029272-RA">
    <property type="protein sequence ID" value="AUR62029272-RA:cds"/>
    <property type="gene ID" value="AUR62029272"/>
</dbReference>
<dbReference type="GeneID" id="110693165"/>
<dbReference type="OrthoDB" id="659599at2759"/>
<evidence type="ECO:0000313" key="4">
    <source>
        <dbReference type="Proteomes" id="UP000596660"/>
    </source>
</evidence>
<dbReference type="RefSeq" id="XP_021725980.1">
    <property type="nucleotide sequence ID" value="XM_021870288.1"/>
</dbReference>